<reference evidence="4" key="1">
    <citation type="submission" date="2021-01" db="EMBL/GenBank/DDBJ databases">
        <title>Whole genome shotgun sequence of Virgisporangium aurantiacum NBRC 16421.</title>
        <authorList>
            <person name="Komaki H."/>
            <person name="Tamura T."/>
        </authorList>
    </citation>
    <scope>NUCLEOTIDE SEQUENCE</scope>
    <source>
        <strain evidence="4">NBRC 16421</strain>
    </source>
</reference>
<dbReference type="InterPro" id="IPR000792">
    <property type="entry name" value="Tscrpt_reg_LuxR_C"/>
</dbReference>
<dbReference type="PROSITE" id="PS00622">
    <property type="entry name" value="HTH_LUXR_1"/>
    <property type="match status" value="1"/>
</dbReference>
<dbReference type="InterPro" id="IPR036388">
    <property type="entry name" value="WH-like_DNA-bd_sf"/>
</dbReference>
<accession>A0A8J4E9U3</accession>
<dbReference type="Proteomes" id="UP000612585">
    <property type="component" value="Unassembled WGS sequence"/>
</dbReference>
<dbReference type="AlphaFoldDB" id="A0A8J4E9U3"/>
<feature type="domain" description="HTH luxR-type" evidence="3">
    <location>
        <begin position="861"/>
        <end position="926"/>
    </location>
</feature>
<dbReference type="SUPFAM" id="SSF46894">
    <property type="entry name" value="C-terminal effector domain of the bipartite response regulators"/>
    <property type="match status" value="1"/>
</dbReference>
<keyword evidence="2" id="KW-0067">ATP-binding</keyword>
<sequence length="929" mass="97248">MPFAGRAAELSQVLDAVLPVPTGGLVAVAVSGEAGIGRSRLLVEATDRLRSRGWRVLAVPGDRLQRRIPYGTLAAAVRALQPDNAYTDGLRAETVAALEAGSGSDFARACATTTRLLAALSAAGPLVVVADDVADLDEDCLTLFTVVLSRLAPAPLAVLLSTRSHLAEPSPAAEELLARLAEGAELVPLELGVLTPEQIADVVTPALGGRPDDTLAAQLHLRADGNPFFAIEIARSLAGSGLLTRAGDAVRLDVPPDRIRLDRRDAVLRRVVPLGPACREVARALAVLRTVDLARIGLVAQVADLPEPAVAAAFDELVRAGVAVASPGDNPTVAVRDEQRRYRFAHPIVAEALYDDIGPAQRRQLHGRAARPLAAARSRGEPVDLLDLARHVSESAEPADADAVMVLADAARSALGSAPETAAGLCERALSLLGPDGEGAAGLLSLRCRALARASRPAEAAACGREALGLLPPGPERYRTGTAVISSLFLLDRIGEVIEVADALVATGDPPAALLAQRAVMLAFAGRLDEAAEQGALAESAVTASPAEDVVVCGQLAMLTSMLGRHERTVALGDRAVRASGGSATLRLQALAVSASTEALAGLVTVASGRLREATDLVDGGATQLFPGELALTRVVLDWLGGRWDQALESVRPVGAELAVRREATLAGALAAVELEMRTWRGELTLAAALADRSVPRVLNLAGLYIWALAGYRAAAGDPGGAATVLRAELDRAGDTPYGCLLLSRLIELEPAGEDIDGLVKDLVRMAATSVSPWSLTVVHRTVGGVRADPQALREAVTGARAGGLTFECARAQLLLGEHDEGDGAALVDAYRTFGRLGAHGLRRRAGRRLQELGIKVPRARRGGDGLLTESEERVARLVQQGMRNREIAAALHYSPRSVEVYLTRIYAKLRVASRLELARVLDAMDRSP</sequence>
<dbReference type="InterPro" id="IPR016032">
    <property type="entry name" value="Sig_transdc_resp-reg_C-effctor"/>
</dbReference>
<dbReference type="CDD" id="cd06170">
    <property type="entry name" value="LuxR_C_like"/>
    <property type="match status" value="1"/>
</dbReference>
<dbReference type="InterPro" id="IPR027417">
    <property type="entry name" value="P-loop_NTPase"/>
</dbReference>
<dbReference type="GO" id="GO:0006355">
    <property type="term" value="P:regulation of DNA-templated transcription"/>
    <property type="evidence" value="ECO:0007669"/>
    <property type="project" value="InterPro"/>
</dbReference>
<dbReference type="PROSITE" id="PS50043">
    <property type="entry name" value="HTH_LUXR_2"/>
    <property type="match status" value="1"/>
</dbReference>
<dbReference type="GO" id="GO:0005524">
    <property type="term" value="F:ATP binding"/>
    <property type="evidence" value="ECO:0007669"/>
    <property type="project" value="UniProtKB-KW"/>
</dbReference>
<evidence type="ECO:0000259" key="3">
    <source>
        <dbReference type="PROSITE" id="PS50043"/>
    </source>
</evidence>
<dbReference type="InterPro" id="IPR011990">
    <property type="entry name" value="TPR-like_helical_dom_sf"/>
</dbReference>
<evidence type="ECO:0000313" key="5">
    <source>
        <dbReference type="Proteomes" id="UP000612585"/>
    </source>
</evidence>
<dbReference type="PANTHER" id="PTHR16305">
    <property type="entry name" value="TESTICULAR SOLUBLE ADENYLYL CYCLASE"/>
    <property type="match status" value="1"/>
</dbReference>
<protein>
    <submittedName>
        <fullName evidence="4">Transcriptional regulator</fullName>
    </submittedName>
</protein>
<dbReference type="Gene3D" id="1.10.10.10">
    <property type="entry name" value="Winged helix-like DNA-binding domain superfamily/Winged helix DNA-binding domain"/>
    <property type="match status" value="1"/>
</dbReference>
<dbReference type="PRINTS" id="PR00038">
    <property type="entry name" value="HTHLUXR"/>
</dbReference>
<dbReference type="InterPro" id="IPR041664">
    <property type="entry name" value="AAA_16"/>
</dbReference>
<dbReference type="SMART" id="SM00421">
    <property type="entry name" value="HTH_LUXR"/>
    <property type="match status" value="1"/>
</dbReference>
<dbReference type="Pfam" id="PF00196">
    <property type="entry name" value="GerE"/>
    <property type="match status" value="1"/>
</dbReference>
<keyword evidence="5" id="KW-1185">Reference proteome</keyword>
<name>A0A8J4E9U3_9ACTN</name>
<dbReference type="RefSeq" id="WP_204011977.1">
    <property type="nucleotide sequence ID" value="NZ_BOPG01000107.1"/>
</dbReference>
<organism evidence="4 5">
    <name type="scientific">Virgisporangium aurantiacum</name>
    <dbReference type="NCBI Taxonomy" id="175570"/>
    <lineage>
        <taxon>Bacteria</taxon>
        <taxon>Bacillati</taxon>
        <taxon>Actinomycetota</taxon>
        <taxon>Actinomycetes</taxon>
        <taxon>Micromonosporales</taxon>
        <taxon>Micromonosporaceae</taxon>
        <taxon>Virgisporangium</taxon>
    </lineage>
</organism>
<dbReference type="Gene3D" id="1.25.40.10">
    <property type="entry name" value="Tetratricopeptide repeat domain"/>
    <property type="match status" value="1"/>
</dbReference>
<dbReference type="SUPFAM" id="SSF48452">
    <property type="entry name" value="TPR-like"/>
    <property type="match status" value="1"/>
</dbReference>
<evidence type="ECO:0000313" key="4">
    <source>
        <dbReference type="EMBL" id="GIJ64092.1"/>
    </source>
</evidence>
<dbReference type="EMBL" id="BOPG01000107">
    <property type="protein sequence ID" value="GIJ64092.1"/>
    <property type="molecule type" value="Genomic_DNA"/>
</dbReference>
<keyword evidence="1" id="KW-0547">Nucleotide-binding</keyword>
<comment type="caution">
    <text evidence="4">The sequence shown here is derived from an EMBL/GenBank/DDBJ whole genome shotgun (WGS) entry which is preliminary data.</text>
</comment>
<dbReference type="Pfam" id="PF13191">
    <property type="entry name" value="AAA_16"/>
    <property type="match status" value="1"/>
</dbReference>
<gene>
    <name evidence="4" type="ORF">Vau01_116080</name>
</gene>
<evidence type="ECO:0000256" key="1">
    <source>
        <dbReference type="ARBA" id="ARBA00022741"/>
    </source>
</evidence>
<evidence type="ECO:0000256" key="2">
    <source>
        <dbReference type="ARBA" id="ARBA00022840"/>
    </source>
</evidence>
<dbReference type="GO" id="GO:0004016">
    <property type="term" value="F:adenylate cyclase activity"/>
    <property type="evidence" value="ECO:0007669"/>
    <property type="project" value="TreeGrafter"/>
</dbReference>
<dbReference type="PANTHER" id="PTHR16305:SF35">
    <property type="entry name" value="TRANSCRIPTIONAL ACTIVATOR DOMAIN"/>
    <property type="match status" value="1"/>
</dbReference>
<dbReference type="SUPFAM" id="SSF52540">
    <property type="entry name" value="P-loop containing nucleoside triphosphate hydrolases"/>
    <property type="match status" value="1"/>
</dbReference>
<dbReference type="GO" id="GO:0005737">
    <property type="term" value="C:cytoplasm"/>
    <property type="evidence" value="ECO:0007669"/>
    <property type="project" value="TreeGrafter"/>
</dbReference>
<dbReference type="GO" id="GO:0003677">
    <property type="term" value="F:DNA binding"/>
    <property type="evidence" value="ECO:0007669"/>
    <property type="project" value="InterPro"/>
</dbReference>
<proteinExistence type="predicted"/>